<accession>A0A9K3CT68</accession>
<dbReference type="PROSITE" id="PS50102">
    <property type="entry name" value="RRM"/>
    <property type="match status" value="1"/>
</dbReference>
<dbReference type="InterPro" id="IPR000504">
    <property type="entry name" value="RRM_dom"/>
</dbReference>
<feature type="compositionally biased region" description="Polar residues" evidence="3">
    <location>
        <begin position="32"/>
        <end position="41"/>
    </location>
</feature>
<feature type="non-terminal residue" evidence="5">
    <location>
        <position position="1"/>
    </location>
</feature>
<dbReference type="Gene3D" id="3.30.70.330">
    <property type="match status" value="1"/>
</dbReference>
<dbReference type="SUPFAM" id="SSF54928">
    <property type="entry name" value="RNA-binding domain, RBD"/>
    <property type="match status" value="1"/>
</dbReference>
<dbReference type="InterPro" id="IPR052462">
    <property type="entry name" value="SLIRP/GR-RBP-like"/>
</dbReference>
<dbReference type="Pfam" id="PF00076">
    <property type="entry name" value="RRM_1"/>
    <property type="match status" value="1"/>
</dbReference>
<keyword evidence="1 2" id="KW-0694">RNA-binding</keyword>
<feature type="compositionally biased region" description="Basic and acidic residues" evidence="3">
    <location>
        <begin position="42"/>
        <end position="69"/>
    </location>
</feature>
<dbReference type="PANTHER" id="PTHR48027">
    <property type="entry name" value="HETEROGENEOUS NUCLEAR RIBONUCLEOPROTEIN 87F-RELATED"/>
    <property type="match status" value="1"/>
</dbReference>
<evidence type="ECO:0000256" key="2">
    <source>
        <dbReference type="PROSITE-ProRule" id="PRU00176"/>
    </source>
</evidence>
<reference evidence="5 6" key="1">
    <citation type="journal article" date="2018" name="PLoS ONE">
        <title>The draft genome of Kipferlia bialata reveals reductive genome evolution in fornicate parasites.</title>
        <authorList>
            <person name="Tanifuji G."/>
            <person name="Takabayashi S."/>
            <person name="Kume K."/>
            <person name="Takagi M."/>
            <person name="Nakayama T."/>
            <person name="Kamikawa R."/>
            <person name="Inagaki Y."/>
            <person name="Hashimoto T."/>
        </authorList>
    </citation>
    <scope>NUCLEOTIDE SEQUENCE [LARGE SCALE GENOMIC DNA]</scope>
    <source>
        <strain evidence="5">NY0173</strain>
    </source>
</reference>
<evidence type="ECO:0000256" key="3">
    <source>
        <dbReference type="SAM" id="MobiDB-lite"/>
    </source>
</evidence>
<protein>
    <recommendedName>
        <fullName evidence="4">RRM domain-containing protein</fullName>
    </recommendedName>
</protein>
<dbReference type="GO" id="GO:0003723">
    <property type="term" value="F:RNA binding"/>
    <property type="evidence" value="ECO:0007669"/>
    <property type="project" value="UniProtKB-UniRule"/>
</dbReference>
<evidence type="ECO:0000313" key="6">
    <source>
        <dbReference type="Proteomes" id="UP000265618"/>
    </source>
</evidence>
<feature type="domain" description="RRM" evidence="4">
    <location>
        <begin position="96"/>
        <end position="151"/>
    </location>
</feature>
<dbReference type="Proteomes" id="UP000265618">
    <property type="component" value="Unassembled WGS sequence"/>
</dbReference>
<feature type="compositionally biased region" description="Basic and acidic residues" evidence="3">
    <location>
        <begin position="77"/>
        <end position="88"/>
    </location>
</feature>
<evidence type="ECO:0000313" key="5">
    <source>
        <dbReference type="EMBL" id="GIQ81890.1"/>
    </source>
</evidence>
<feature type="region of interest" description="Disordered" evidence="3">
    <location>
        <begin position="1"/>
        <end position="88"/>
    </location>
</feature>
<organism evidence="5 6">
    <name type="scientific">Kipferlia bialata</name>
    <dbReference type="NCBI Taxonomy" id="797122"/>
    <lineage>
        <taxon>Eukaryota</taxon>
        <taxon>Metamonada</taxon>
        <taxon>Carpediemonas-like organisms</taxon>
        <taxon>Kipferlia</taxon>
    </lineage>
</organism>
<proteinExistence type="predicted"/>
<comment type="caution">
    <text evidence="5">The sequence shown here is derived from an EMBL/GenBank/DDBJ whole genome shotgun (WGS) entry which is preliminary data.</text>
</comment>
<dbReference type="EMBL" id="BDIP01000527">
    <property type="protein sequence ID" value="GIQ81890.1"/>
    <property type="molecule type" value="Genomic_DNA"/>
</dbReference>
<sequence length="151" mass="16390">MPCASSGVACSEPRVSEPVCSEGGAVGAESPASLNEPTSTKGIEERPKGERERDGEVKTAAGGERDGKRKMTQAEIEAERDRELENAQRGAEDIQWKIFVGGLPFVTTDDELNALFSQYGEVAEAVIVRDTDHETQEQKSKGFGFVRFLDP</sequence>
<dbReference type="AlphaFoldDB" id="A0A9K3CT68"/>
<dbReference type="OrthoDB" id="4207594at2759"/>
<dbReference type="InterPro" id="IPR012677">
    <property type="entry name" value="Nucleotide-bd_a/b_plait_sf"/>
</dbReference>
<gene>
    <name evidence="5" type="ORF">KIPB_002932</name>
</gene>
<dbReference type="InterPro" id="IPR035979">
    <property type="entry name" value="RBD_domain_sf"/>
</dbReference>
<keyword evidence="6" id="KW-1185">Reference proteome</keyword>
<evidence type="ECO:0000256" key="1">
    <source>
        <dbReference type="ARBA" id="ARBA00022884"/>
    </source>
</evidence>
<name>A0A9K3CT68_9EUKA</name>
<evidence type="ECO:0000259" key="4">
    <source>
        <dbReference type="PROSITE" id="PS50102"/>
    </source>
</evidence>